<dbReference type="EMBL" id="LWHJ01000022">
    <property type="protein sequence ID" value="OAQ40243.1"/>
    <property type="molecule type" value="Genomic_DNA"/>
</dbReference>
<dbReference type="GO" id="GO:0003755">
    <property type="term" value="F:peptidyl-prolyl cis-trans isomerase activity"/>
    <property type="evidence" value="ECO:0007669"/>
    <property type="project" value="UniProtKB-UniRule"/>
</dbReference>
<comment type="similarity">
    <text evidence="2 6">Belongs to the FKBP-type PPIase family.</text>
</comment>
<evidence type="ECO:0000256" key="6">
    <source>
        <dbReference type="RuleBase" id="RU003915"/>
    </source>
</evidence>
<dbReference type="PROSITE" id="PS50059">
    <property type="entry name" value="FKBP_PPIASE"/>
    <property type="match status" value="1"/>
</dbReference>
<proteinExistence type="inferred from homology"/>
<gene>
    <name evidence="8" type="ORF">A5893_04620</name>
</gene>
<evidence type="ECO:0000256" key="4">
    <source>
        <dbReference type="ARBA" id="ARBA00023235"/>
    </source>
</evidence>
<feature type="domain" description="PPIase FKBP-type" evidence="7">
    <location>
        <begin position="76"/>
        <end position="160"/>
    </location>
</feature>
<keyword evidence="9" id="KW-1185">Reference proteome</keyword>
<dbReference type="Proteomes" id="UP000078459">
    <property type="component" value="Unassembled WGS sequence"/>
</dbReference>
<dbReference type="PANTHER" id="PTHR43811">
    <property type="entry name" value="FKBP-TYPE PEPTIDYL-PROLYL CIS-TRANS ISOMERASE FKPA"/>
    <property type="match status" value="1"/>
</dbReference>
<evidence type="ECO:0000313" key="9">
    <source>
        <dbReference type="Proteomes" id="UP000078459"/>
    </source>
</evidence>
<keyword evidence="3 5" id="KW-0697">Rotamase</keyword>
<comment type="catalytic activity">
    <reaction evidence="1 5 6">
        <text>[protein]-peptidylproline (omega=180) = [protein]-peptidylproline (omega=0)</text>
        <dbReference type="Rhea" id="RHEA:16237"/>
        <dbReference type="Rhea" id="RHEA-COMP:10747"/>
        <dbReference type="Rhea" id="RHEA-COMP:10748"/>
        <dbReference type="ChEBI" id="CHEBI:83833"/>
        <dbReference type="ChEBI" id="CHEBI:83834"/>
        <dbReference type="EC" id="5.2.1.8"/>
    </reaction>
</comment>
<evidence type="ECO:0000313" key="8">
    <source>
        <dbReference type="EMBL" id="OAQ40243.1"/>
    </source>
</evidence>
<keyword evidence="4 5" id="KW-0413">Isomerase</keyword>
<dbReference type="SUPFAM" id="SSF54534">
    <property type="entry name" value="FKBP-like"/>
    <property type="match status" value="1"/>
</dbReference>
<dbReference type="RefSeq" id="WP_068821485.1">
    <property type="nucleotide sequence ID" value="NZ_LWHJ01000022.1"/>
</dbReference>
<accession>A0A179DIH2</accession>
<name>A0A179DIH2_9SPHI</name>
<dbReference type="Pfam" id="PF00254">
    <property type="entry name" value="FKBP_C"/>
    <property type="match status" value="1"/>
</dbReference>
<dbReference type="InterPro" id="IPR001179">
    <property type="entry name" value="PPIase_FKBP_dom"/>
</dbReference>
<evidence type="ECO:0000259" key="7">
    <source>
        <dbReference type="PROSITE" id="PS50059"/>
    </source>
</evidence>
<reference evidence="8 9" key="2">
    <citation type="submission" date="2016-06" db="EMBL/GenBank/DDBJ databases">
        <title>Pedobacter psychrophilus sp. nov., isolated from Antarctic fragmentary rock.</title>
        <authorList>
            <person name="Svec P."/>
        </authorList>
    </citation>
    <scope>NUCLEOTIDE SEQUENCE [LARGE SCALE GENOMIC DNA]</scope>
    <source>
        <strain evidence="8 9">CCM 8644</strain>
    </source>
</reference>
<evidence type="ECO:0000256" key="2">
    <source>
        <dbReference type="ARBA" id="ARBA00006577"/>
    </source>
</evidence>
<dbReference type="AlphaFoldDB" id="A0A179DIH2"/>
<sequence length="160" mass="17068">MKNYIIILFIAVLGLGSCIKGDNTDPFAEAKAQLAKDTVIIRKFITDNKIPAIKDASGLFYQIIQPGSGNTTYTINTQIETIYTGRLLNGATFDSSVGKPNFKTALGGVITGWQIGVPLIQKGGKIRLIIPSGYAYGPSANGSIGANSILDFDIELINVQ</sequence>
<protein>
    <recommendedName>
        <fullName evidence="6">Peptidyl-prolyl cis-trans isomerase</fullName>
        <ecNumber evidence="6">5.2.1.8</ecNumber>
    </recommendedName>
</protein>
<dbReference type="EC" id="5.2.1.8" evidence="6"/>
<organism evidence="8 9">
    <name type="scientific">Pedobacter psychrophilus</name>
    <dbReference type="NCBI Taxonomy" id="1826909"/>
    <lineage>
        <taxon>Bacteria</taxon>
        <taxon>Pseudomonadati</taxon>
        <taxon>Bacteroidota</taxon>
        <taxon>Sphingobacteriia</taxon>
        <taxon>Sphingobacteriales</taxon>
        <taxon>Sphingobacteriaceae</taxon>
        <taxon>Pedobacter</taxon>
    </lineage>
</organism>
<dbReference type="InterPro" id="IPR046357">
    <property type="entry name" value="PPIase_dom_sf"/>
</dbReference>
<comment type="caution">
    <text evidence="8">The sequence shown here is derived from an EMBL/GenBank/DDBJ whole genome shotgun (WGS) entry which is preliminary data.</text>
</comment>
<dbReference type="PROSITE" id="PS51257">
    <property type="entry name" value="PROKAR_LIPOPROTEIN"/>
    <property type="match status" value="1"/>
</dbReference>
<dbReference type="PANTHER" id="PTHR43811:SF57">
    <property type="entry name" value="FKBP-TYPE PEPTIDYL-PROLYL CIS-TRANS ISOMERASE FKPA-RELATED"/>
    <property type="match status" value="1"/>
</dbReference>
<evidence type="ECO:0000256" key="1">
    <source>
        <dbReference type="ARBA" id="ARBA00000971"/>
    </source>
</evidence>
<reference evidence="8 9" key="1">
    <citation type="submission" date="2016-04" db="EMBL/GenBank/DDBJ databases">
        <authorList>
            <person name="Evans L.H."/>
            <person name="Alamgir A."/>
            <person name="Owens N."/>
            <person name="Weber N.D."/>
            <person name="Virtaneva K."/>
            <person name="Barbian K."/>
            <person name="Babar A."/>
            <person name="Rosenke K."/>
        </authorList>
    </citation>
    <scope>NUCLEOTIDE SEQUENCE [LARGE SCALE GENOMIC DNA]</scope>
    <source>
        <strain evidence="8 9">CCM 8644</strain>
    </source>
</reference>
<dbReference type="STRING" id="1826909.A5893_04620"/>
<dbReference type="Gene3D" id="3.10.50.40">
    <property type="match status" value="1"/>
</dbReference>
<dbReference type="OrthoDB" id="669809at2"/>
<evidence type="ECO:0000256" key="3">
    <source>
        <dbReference type="ARBA" id="ARBA00023110"/>
    </source>
</evidence>
<evidence type="ECO:0000256" key="5">
    <source>
        <dbReference type="PROSITE-ProRule" id="PRU00277"/>
    </source>
</evidence>